<dbReference type="PANTHER" id="PTHR43308">
    <property type="entry name" value="OUTER MEMBRANE PROTEIN ALPHA-RELATED"/>
    <property type="match status" value="1"/>
</dbReference>
<feature type="domain" description="SLH" evidence="2">
    <location>
        <begin position="285"/>
        <end position="347"/>
    </location>
</feature>
<dbReference type="Pfam" id="PF00395">
    <property type="entry name" value="SLH"/>
    <property type="match status" value="2"/>
</dbReference>
<evidence type="ECO:0000313" key="3">
    <source>
        <dbReference type="EMBL" id="OEF97377.1"/>
    </source>
</evidence>
<dbReference type="PROSITE" id="PS51272">
    <property type="entry name" value="SLH"/>
    <property type="match status" value="3"/>
</dbReference>
<protein>
    <recommendedName>
        <fullName evidence="2">SLH domain-containing protein</fullName>
    </recommendedName>
</protein>
<name>A0A1E5G2S8_9FIRM</name>
<dbReference type="STRING" id="766136.BHF68_03990"/>
<evidence type="ECO:0000259" key="2">
    <source>
        <dbReference type="PROSITE" id="PS51272"/>
    </source>
</evidence>
<feature type="signal peptide" evidence="1">
    <location>
        <begin position="1"/>
        <end position="25"/>
    </location>
</feature>
<dbReference type="EMBL" id="MIJE01000011">
    <property type="protein sequence ID" value="OEF97377.1"/>
    <property type="molecule type" value="Genomic_DNA"/>
</dbReference>
<comment type="caution">
    <text evidence="3">The sequence shown here is derived from an EMBL/GenBank/DDBJ whole genome shotgun (WGS) entry which is preliminary data.</text>
</comment>
<feature type="chain" id="PRO_5009177085" description="SLH domain-containing protein" evidence="1">
    <location>
        <begin position="26"/>
        <end position="412"/>
    </location>
</feature>
<dbReference type="RefSeq" id="WP_069642775.1">
    <property type="nucleotide sequence ID" value="NZ_MIJE01000011.1"/>
</dbReference>
<keyword evidence="4" id="KW-1185">Reference proteome</keyword>
<evidence type="ECO:0000256" key="1">
    <source>
        <dbReference type="SAM" id="SignalP"/>
    </source>
</evidence>
<dbReference type="OrthoDB" id="5845122at2"/>
<dbReference type="AlphaFoldDB" id="A0A1E5G2S8"/>
<accession>A0A1E5G2S8</accession>
<keyword evidence="1" id="KW-0732">Signal</keyword>
<dbReference type="PANTHER" id="PTHR43308:SF5">
    <property type="entry name" value="S-LAYER PROTEIN _ PEPTIDOGLYCAN ENDO-BETA-N-ACETYLGLUCOSAMINIDASE"/>
    <property type="match status" value="1"/>
</dbReference>
<proteinExistence type="predicted"/>
<gene>
    <name evidence="3" type="ORF">BHF68_03990</name>
</gene>
<organism evidence="3 4">
    <name type="scientific">Desulfuribacillus alkaliarsenatis</name>
    <dbReference type="NCBI Taxonomy" id="766136"/>
    <lineage>
        <taxon>Bacteria</taxon>
        <taxon>Bacillati</taxon>
        <taxon>Bacillota</taxon>
        <taxon>Desulfuribacillia</taxon>
        <taxon>Desulfuribacillales</taxon>
        <taxon>Desulfuribacillaceae</taxon>
        <taxon>Desulfuribacillus</taxon>
    </lineage>
</organism>
<dbReference type="InterPro" id="IPR001119">
    <property type="entry name" value="SLH_dom"/>
</dbReference>
<evidence type="ECO:0000313" key="4">
    <source>
        <dbReference type="Proteomes" id="UP000094296"/>
    </source>
</evidence>
<dbReference type="InterPro" id="IPR051465">
    <property type="entry name" value="Cell_Envelope_Struct_Comp"/>
</dbReference>
<feature type="domain" description="SLH" evidence="2">
    <location>
        <begin position="220"/>
        <end position="283"/>
    </location>
</feature>
<feature type="domain" description="SLH" evidence="2">
    <location>
        <begin position="349"/>
        <end position="411"/>
    </location>
</feature>
<sequence length="412" mass="45229">MRKKIALFIVVIMLFQVVPPSASIASDQYAWVLVETQYRIGGQWENSPLGSYNPTNVPSGFSRYANQEPRKVEIRASGPARSGQPAMDMRGIYTWGAPQSQIQPSGTFSITANQNVVSNVPGFYNTRFSMRVMINYPTSTGHVYLSGPADLQGKEYRTVSFGGPSAHPTYEMQGSGSVTFSTEVWAVASEGTRRAITVEVSNGNELVQERYVYESRSVRATDRFSDLAPSHWAYETIMEMVELGILSGYPDGTFRPNNTVTRAEFATIMVRALDLNQAPVRTVTFADVPAGHWAHGVVEAAKEYLTGYRDGRTGQLTFEPNSVAVREDVAVAMVKAQGVGNVNPNLTLLNQFSDQGQISPALRNHVAIAVEYGYMRGTNIGFEPQKALTRAEACALLSRIIKEAGDREKVAM</sequence>
<dbReference type="Proteomes" id="UP000094296">
    <property type="component" value="Unassembled WGS sequence"/>
</dbReference>
<reference evidence="3 4" key="1">
    <citation type="submission" date="2016-09" db="EMBL/GenBank/DDBJ databases">
        <title>Draft genome sequence for the type strain of Desulfuribacillus alkaliarsenatis AHT28, an obligately anaerobic, sulfidogenic bacterium isolated from Russian soda lake sediments.</title>
        <authorList>
            <person name="Abin C.A."/>
            <person name="Hollibaugh J.T."/>
        </authorList>
    </citation>
    <scope>NUCLEOTIDE SEQUENCE [LARGE SCALE GENOMIC DNA]</scope>
    <source>
        <strain evidence="3 4">AHT28</strain>
    </source>
</reference>